<dbReference type="InterPro" id="IPR002110">
    <property type="entry name" value="Ankyrin_rpt"/>
</dbReference>
<sequence>MDFYLLAVSGVSDVNAVSQFEGTFPDRSTSLHHTVQGRAMNIIHRLLTKETLDPNVADEQKWTPLGLAADQGDVETVELLLTRPDIRINGVEGKEAPPLCLAAREGHTQVVHRLLQCPGIDIDQGWGAYLPPLLAAITKGHSNIAMQLLAFGKRLNVNIRTYAEESALSLAARHGDLQVVSSILCDSRTDRNSVDDRGRTALWWAAHAGKSAVVERFLLDDNIQVDIRDDDGIDALNAASKQYHFDIVRLLRTHRPGHHHGVGGSRPLMASN</sequence>
<feature type="repeat" description="ANK" evidence="3">
    <location>
        <begin position="197"/>
        <end position="230"/>
    </location>
</feature>
<dbReference type="RefSeq" id="XP_043155737.1">
    <property type="nucleotide sequence ID" value="XM_043299802.1"/>
</dbReference>
<dbReference type="InterPro" id="IPR036770">
    <property type="entry name" value="Ankyrin_rpt-contain_sf"/>
</dbReference>
<dbReference type="PANTHER" id="PTHR24198:SF165">
    <property type="entry name" value="ANKYRIN REPEAT-CONTAINING PROTEIN-RELATED"/>
    <property type="match status" value="1"/>
</dbReference>
<dbReference type="SUPFAM" id="SSF48403">
    <property type="entry name" value="Ankyrin repeat"/>
    <property type="match status" value="1"/>
</dbReference>
<evidence type="ECO:0000313" key="5">
    <source>
        <dbReference type="Proteomes" id="UP001043456"/>
    </source>
</evidence>
<dbReference type="Gene3D" id="1.25.40.20">
    <property type="entry name" value="Ankyrin repeat-containing domain"/>
    <property type="match status" value="1"/>
</dbReference>
<dbReference type="Pfam" id="PF12796">
    <property type="entry name" value="Ank_2"/>
    <property type="match status" value="2"/>
</dbReference>
<evidence type="ECO:0000256" key="1">
    <source>
        <dbReference type="ARBA" id="ARBA00022737"/>
    </source>
</evidence>
<keyword evidence="5" id="KW-1185">Reference proteome</keyword>
<reference evidence="4 5" key="1">
    <citation type="submission" date="2018-10" db="EMBL/GenBank/DDBJ databases">
        <title>Pan-genome distribution and transcriptional activeness of fungal secondary metabolism genes in Aspergillus section Fumigati.</title>
        <authorList>
            <person name="Takahashi H."/>
            <person name="Umemura M."/>
            <person name="Ninomiya A."/>
            <person name="Kusuya Y."/>
            <person name="Urayama S."/>
            <person name="Shimizu M."/>
            <person name="Watanabe A."/>
            <person name="Kamei K."/>
            <person name="Yaguchi T."/>
            <person name="Hagiwara D."/>
        </authorList>
    </citation>
    <scope>NUCLEOTIDE SEQUENCE [LARGE SCALE GENOMIC DNA]</scope>
    <source>
        <strain evidence="4 5">IFM 55266</strain>
    </source>
</reference>
<comment type="caution">
    <text evidence="4">The sequence shown here is derived from an EMBL/GenBank/DDBJ whole genome shotgun (WGS) entry which is preliminary data.</text>
</comment>
<evidence type="ECO:0000313" key="4">
    <source>
        <dbReference type="EMBL" id="GIJ84990.1"/>
    </source>
</evidence>
<dbReference type="PANTHER" id="PTHR24198">
    <property type="entry name" value="ANKYRIN REPEAT AND PROTEIN KINASE DOMAIN-CONTAINING PROTEIN"/>
    <property type="match status" value="1"/>
</dbReference>
<dbReference type="OrthoDB" id="341259at2759"/>
<organism evidence="4 5">
    <name type="scientific">Aspergillus pseudoviridinutans</name>
    <dbReference type="NCBI Taxonomy" id="1517512"/>
    <lineage>
        <taxon>Eukaryota</taxon>
        <taxon>Fungi</taxon>
        <taxon>Dikarya</taxon>
        <taxon>Ascomycota</taxon>
        <taxon>Pezizomycotina</taxon>
        <taxon>Eurotiomycetes</taxon>
        <taxon>Eurotiomycetidae</taxon>
        <taxon>Eurotiales</taxon>
        <taxon>Aspergillaceae</taxon>
        <taxon>Aspergillus</taxon>
        <taxon>Aspergillus subgen. Fumigati</taxon>
    </lineage>
</organism>
<dbReference type="SMART" id="SM00248">
    <property type="entry name" value="ANK"/>
    <property type="match status" value="7"/>
</dbReference>
<keyword evidence="1" id="KW-0677">Repeat</keyword>
<dbReference type="GeneID" id="67002457"/>
<dbReference type="Proteomes" id="UP001043456">
    <property type="component" value="Unassembled WGS sequence"/>
</dbReference>
<keyword evidence="2 3" id="KW-0040">ANK repeat</keyword>
<dbReference type="AlphaFoldDB" id="A0A9P3B931"/>
<proteinExistence type="predicted"/>
<evidence type="ECO:0000256" key="3">
    <source>
        <dbReference type="PROSITE-ProRule" id="PRU00023"/>
    </source>
</evidence>
<name>A0A9P3B931_9EURO</name>
<evidence type="ECO:0000256" key="2">
    <source>
        <dbReference type="ARBA" id="ARBA00023043"/>
    </source>
</evidence>
<protein>
    <recommendedName>
        <fullName evidence="6">Ankyrin repeat-containing domain protein</fullName>
    </recommendedName>
</protein>
<dbReference type="PROSITE" id="PS50088">
    <property type="entry name" value="ANK_REPEAT"/>
    <property type="match status" value="1"/>
</dbReference>
<accession>A0A9P3B931</accession>
<dbReference type="EMBL" id="BHVY01000003">
    <property type="protein sequence ID" value="GIJ84990.1"/>
    <property type="molecule type" value="Genomic_DNA"/>
</dbReference>
<evidence type="ECO:0008006" key="6">
    <source>
        <dbReference type="Google" id="ProtNLM"/>
    </source>
</evidence>
<gene>
    <name evidence="4" type="ORF">Asppvi_003845</name>
</gene>